<dbReference type="InterPro" id="IPR006037">
    <property type="entry name" value="RCK_C"/>
</dbReference>
<evidence type="ECO:0000259" key="3">
    <source>
        <dbReference type="PROSITE" id="PS51202"/>
    </source>
</evidence>
<dbReference type="SUPFAM" id="SSF116726">
    <property type="entry name" value="TrkA C-terminal domain-like"/>
    <property type="match status" value="1"/>
</dbReference>
<proteinExistence type="predicted"/>
<keyword evidence="2" id="KW-0472">Membrane</keyword>
<evidence type="ECO:0000256" key="2">
    <source>
        <dbReference type="SAM" id="Phobius"/>
    </source>
</evidence>
<feature type="domain" description="RCK C-terminal" evidence="3">
    <location>
        <begin position="141"/>
        <end position="227"/>
    </location>
</feature>
<dbReference type="PROSITE" id="PS51202">
    <property type="entry name" value="RCK_C"/>
    <property type="match status" value="1"/>
</dbReference>
<evidence type="ECO:0000313" key="4">
    <source>
        <dbReference type="EMBL" id="MDT0643488.1"/>
    </source>
</evidence>
<dbReference type="RefSeq" id="WP_311535108.1">
    <property type="nucleotide sequence ID" value="NZ_JAVRHQ010000013.1"/>
</dbReference>
<evidence type="ECO:0000313" key="5">
    <source>
        <dbReference type="Proteomes" id="UP001262889"/>
    </source>
</evidence>
<feature type="compositionally biased region" description="Basic and acidic residues" evidence="1">
    <location>
        <begin position="220"/>
        <end position="252"/>
    </location>
</feature>
<name>A0ABU3CAW9_9FLAO</name>
<accession>A0ABU3CAW9</accession>
<feature type="transmembrane region" description="Helical" evidence="2">
    <location>
        <begin position="96"/>
        <end position="114"/>
    </location>
</feature>
<gene>
    <name evidence="4" type="ORF">RM553_11655</name>
</gene>
<feature type="transmembrane region" description="Helical" evidence="2">
    <location>
        <begin position="65"/>
        <end position="90"/>
    </location>
</feature>
<keyword evidence="2" id="KW-1133">Transmembrane helix</keyword>
<organism evidence="4 5">
    <name type="scientific">Autumnicola tepida</name>
    <dbReference type="NCBI Taxonomy" id="3075595"/>
    <lineage>
        <taxon>Bacteria</taxon>
        <taxon>Pseudomonadati</taxon>
        <taxon>Bacteroidota</taxon>
        <taxon>Flavobacteriia</taxon>
        <taxon>Flavobacteriales</taxon>
        <taxon>Flavobacteriaceae</taxon>
        <taxon>Autumnicola</taxon>
    </lineage>
</organism>
<protein>
    <submittedName>
        <fullName evidence="4">TrkA C-terminal domain-containing protein</fullName>
    </submittedName>
</protein>
<feature type="region of interest" description="Disordered" evidence="1">
    <location>
        <begin position="219"/>
        <end position="252"/>
    </location>
</feature>
<evidence type="ECO:0000256" key="1">
    <source>
        <dbReference type="SAM" id="MobiDB-lite"/>
    </source>
</evidence>
<comment type="caution">
    <text evidence="4">The sequence shown here is derived from an EMBL/GenBank/DDBJ whole genome shotgun (WGS) entry which is preliminary data.</text>
</comment>
<feature type="transmembrane region" description="Helical" evidence="2">
    <location>
        <begin position="6"/>
        <end position="26"/>
    </location>
</feature>
<keyword evidence="5" id="KW-1185">Reference proteome</keyword>
<sequence length="252" mass="27911">MAAIISLLIIISFSLLTTRIGSLALIHTGLSKETANFQARSAYLGVGFTTKESEMVVNHPVRRKILTVLIFLGNAGVITTISSAIFSFISLEDSGFFSWEVLVLFLGLGSLIFLSQSRWVDKKLSVIINKALKKYTSLNVKDYYSLLHLSEDYRVTEIKAREHDWITGAPLSQLELHTEGLLVLGIKRSNGEYTGAPTGKTKINKDDVAIIYGSSSRLQSLDERKQGPLGDEEHSKAKQENSEVLHEPGERD</sequence>
<dbReference type="Gene3D" id="3.30.70.1450">
    <property type="entry name" value="Regulator of K+ conductance, C-terminal domain"/>
    <property type="match status" value="1"/>
</dbReference>
<reference evidence="4 5" key="1">
    <citation type="submission" date="2023-09" db="EMBL/GenBank/DDBJ databases">
        <authorList>
            <person name="Rey-Velasco X."/>
        </authorList>
    </citation>
    <scope>NUCLEOTIDE SEQUENCE [LARGE SCALE GENOMIC DNA]</scope>
    <source>
        <strain evidence="4 5">F363</strain>
    </source>
</reference>
<keyword evidence="2" id="KW-0812">Transmembrane</keyword>
<dbReference type="EMBL" id="JAVRHQ010000013">
    <property type="protein sequence ID" value="MDT0643488.1"/>
    <property type="molecule type" value="Genomic_DNA"/>
</dbReference>
<dbReference type="Pfam" id="PF02080">
    <property type="entry name" value="TrkA_C"/>
    <property type="match status" value="1"/>
</dbReference>
<dbReference type="Proteomes" id="UP001262889">
    <property type="component" value="Unassembled WGS sequence"/>
</dbReference>
<dbReference type="InterPro" id="IPR036721">
    <property type="entry name" value="RCK_C_sf"/>
</dbReference>